<accession>A0A4Y9ZKJ5</accession>
<protein>
    <submittedName>
        <fullName evidence="2">Uncharacterized protein</fullName>
    </submittedName>
</protein>
<dbReference type="Proteomes" id="UP000298061">
    <property type="component" value="Unassembled WGS sequence"/>
</dbReference>
<gene>
    <name evidence="2" type="ORF">EWM64_g9641</name>
</gene>
<keyword evidence="3" id="KW-1185">Reference proteome</keyword>
<comment type="caution">
    <text evidence="2">The sequence shown here is derived from an EMBL/GenBank/DDBJ whole genome shotgun (WGS) entry which is preliminary data.</text>
</comment>
<proteinExistence type="predicted"/>
<dbReference type="EMBL" id="SFCI01002125">
    <property type="protein sequence ID" value="TFY74371.1"/>
    <property type="molecule type" value="Genomic_DNA"/>
</dbReference>
<name>A0A4Y9ZKJ5_9AGAM</name>
<feature type="non-terminal residue" evidence="2">
    <location>
        <position position="1"/>
    </location>
</feature>
<feature type="compositionally biased region" description="Polar residues" evidence="1">
    <location>
        <begin position="85"/>
        <end position="96"/>
    </location>
</feature>
<feature type="region of interest" description="Disordered" evidence="1">
    <location>
        <begin position="266"/>
        <end position="328"/>
    </location>
</feature>
<reference evidence="2 3" key="1">
    <citation type="submission" date="2019-02" db="EMBL/GenBank/DDBJ databases">
        <title>Genome sequencing of the rare red list fungi Hericium alpestre (H. flagellum).</title>
        <authorList>
            <person name="Buettner E."/>
            <person name="Kellner H."/>
        </authorList>
    </citation>
    <scope>NUCLEOTIDE SEQUENCE [LARGE SCALE GENOMIC DNA]</scope>
    <source>
        <strain evidence="2 3">DSM 108284</strain>
    </source>
</reference>
<feature type="compositionally biased region" description="Acidic residues" evidence="1">
    <location>
        <begin position="99"/>
        <end position="112"/>
    </location>
</feature>
<dbReference type="AlphaFoldDB" id="A0A4Y9ZKJ5"/>
<evidence type="ECO:0000313" key="2">
    <source>
        <dbReference type="EMBL" id="TFY74371.1"/>
    </source>
</evidence>
<evidence type="ECO:0000256" key="1">
    <source>
        <dbReference type="SAM" id="MobiDB-lite"/>
    </source>
</evidence>
<feature type="compositionally biased region" description="Polar residues" evidence="1">
    <location>
        <begin position="295"/>
        <end position="311"/>
    </location>
</feature>
<feature type="compositionally biased region" description="Polar residues" evidence="1">
    <location>
        <begin position="27"/>
        <end position="62"/>
    </location>
</feature>
<feature type="region of interest" description="Disordered" evidence="1">
    <location>
        <begin position="18"/>
        <end position="247"/>
    </location>
</feature>
<sequence length="412" mass="44271">IQNTVEVIHKVTKALGSSGKTKAKTLAQDTSSSSKGPSQKLQAKTSAQELQNTSGMSTQKQMTMPRKAIGKQPKASVLKAPHTYTMPTSELSASKANQEDGDLADSEWDSPDTIDAKAAHILKLGGKQAGPESDTEFKNEPEGEDQAGTELKVQPEDGSVMKPDLEAKHDMEAKHDTEAKQQEDEADAQPEPVRLEDGSVTESDTESEEQGRAVAKPDAQPEVYNDMNGVDGGEGSVTESETEPEAQGQLVNRGLPACTILSSMPACPSSMTKKPMRTPSHTPSVNKSGLLPRTPSMSKTVPSTSTPSCYKSVSAARTPGKVSRTPSGVTDISDVVLDVDDQLTSSCSRGGTNEDAPVPLPIWNDWFIPLWHDKCATFLDPFHIPQMIKHVQELYDWCFPEEPPSEKSASAT</sequence>
<organism evidence="2 3">
    <name type="scientific">Hericium alpestre</name>
    <dbReference type="NCBI Taxonomy" id="135208"/>
    <lineage>
        <taxon>Eukaryota</taxon>
        <taxon>Fungi</taxon>
        <taxon>Dikarya</taxon>
        <taxon>Basidiomycota</taxon>
        <taxon>Agaricomycotina</taxon>
        <taxon>Agaricomycetes</taxon>
        <taxon>Russulales</taxon>
        <taxon>Hericiaceae</taxon>
        <taxon>Hericium</taxon>
    </lineage>
</organism>
<evidence type="ECO:0000313" key="3">
    <source>
        <dbReference type="Proteomes" id="UP000298061"/>
    </source>
</evidence>
<feature type="compositionally biased region" description="Basic and acidic residues" evidence="1">
    <location>
        <begin position="163"/>
        <end position="183"/>
    </location>
</feature>